<feature type="compositionally biased region" description="Basic and acidic residues" evidence="1">
    <location>
        <begin position="89"/>
        <end position="100"/>
    </location>
</feature>
<gene>
    <name evidence="3" type="ORF">V1264_012960</name>
</gene>
<evidence type="ECO:0000313" key="4">
    <source>
        <dbReference type="Proteomes" id="UP001374579"/>
    </source>
</evidence>
<dbReference type="Gene3D" id="2.30.30.490">
    <property type="match status" value="1"/>
</dbReference>
<proteinExistence type="predicted"/>
<name>A0AAN9GP48_9CAEN</name>
<protein>
    <recommendedName>
        <fullName evidence="2">BAH domain-containing protein</fullName>
    </recommendedName>
</protein>
<keyword evidence="4" id="KW-1185">Reference proteome</keyword>
<dbReference type="CDD" id="cd04714">
    <property type="entry name" value="BAH_BAHCC1"/>
    <property type="match status" value="1"/>
</dbReference>
<dbReference type="EMBL" id="JBAMIC010000002">
    <property type="protein sequence ID" value="KAK7113720.1"/>
    <property type="molecule type" value="Genomic_DNA"/>
</dbReference>
<feature type="compositionally biased region" description="Basic and acidic residues" evidence="1">
    <location>
        <begin position="151"/>
        <end position="166"/>
    </location>
</feature>
<feature type="region of interest" description="Disordered" evidence="1">
    <location>
        <begin position="71"/>
        <end position="251"/>
    </location>
</feature>
<dbReference type="InterPro" id="IPR001025">
    <property type="entry name" value="BAH_dom"/>
</dbReference>
<dbReference type="GO" id="GO:0003682">
    <property type="term" value="F:chromatin binding"/>
    <property type="evidence" value="ECO:0007669"/>
    <property type="project" value="InterPro"/>
</dbReference>
<sequence>MAVAPGSQRYVPEGTRVCAYWSQQFRCLYPGTVAKTSPNPHVSSVNVEFDDGDTGRIPLSHVRLLPPDFPLVTEEPDPFLYPTKRRRRTLSEDELRKSTDDASSLCGSSSTRRTSSRVHQIDDDNSNDSSLFDTRSLKSNASAKSSSRTRACKDDSSLNTRRDGRRTGGGLRSGTTTSVNNSSKTRDKNESESDGGESGEDEGSSDEEKSSSSSDDEKKTSGAKSKSSKDDPATDKPKRGRKKKKVDKIGYTVPRHGWRWDGRSTKRPGMRGKAKKEFYKSIARGSDLLNVGDSAVFVSTGRDHCPYIGRIESLWESWGGQMMVKVKWFYHPEETKGGKPLAHPKGALFESSHSDENDVQTISHKCHVLTYKDYNKRTADAARKGQPLDTNTYYLAGYYDPTINFIKLEPDIQ</sequence>
<dbReference type="Pfam" id="PF01426">
    <property type="entry name" value="BAH"/>
    <property type="match status" value="1"/>
</dbReference>
<feature type="compositionally biased region" description="Low complexity" evidence="1">
    <location>
        <begin position="137"/>
        <end position="149"/>
    </location>
</feature>
<reference evidence="3 4" key="1">
    <citation type="submission" date="2024-02" db="EMBL/GenBank/DDBJ databases">
        <title>Chromosome-scale genome assembly of the rough periwinkle Littorina saxatilis.</title>
        <authorList>
            <person name="De Jode A."/>
            <person name="Faria R."/>
            <person name="Formenti G."/>
            <person name="Sims Y."/>
            <person name="Smith T.P."/>
            <person name="Tracey A."/>
            <person name="Wood J.M.D."/>
            <person name="Zagrodzka Z.B."/>
            <person name="Johannesson K."/>
            <person name="Butlin R.K."/>
            <person name="Leder E.H."/>
        </authorList>
    </citation>
    <scope>NUCLEOTIDE SEQUENCE [LARGE SCALE GENOMIC DNA]</scope>
    <source>
        <strain evidence="3">Snail1</strain>
        <tissue evidence="3">Muscle</tissue>
    </source>
</reference>
<evidence type="ECO:0000259" key="2">
    <source>
        <dbReference type="PROSITE" id="PS51038"/>
    </source>
</evidence>
<dbReference type="Gene3D" id="2.30.30.140">
    <property type="match status" value="1"/>
</dbReference>
<feature type="compositionally biased region" description="Basic and acidic residues" evidence="1">
    <location>
        <begin position="206"/>
        <end position="220"/>
    </location>
</feature>
<dbReference type="PROSITE" id="PS51038">
    <property type="entry name" value="BAH"/>
    <property type="match status" value="1"/>
</dbReference>
<dbReference type="InterPro" id="IPR048924">
    <property type="entry name" value="BAHCC1-like_Tudor"/>
</dbReference>
<feature type="domain" description="BAH" evidence="2">
    <location>
        <begin position="287"/>
        <end position="410"/>
    </location>
</feature>
<dbReference type="InterPro" id="IPR043151">
    <property type="entry name" value="BAH_sf"/>
</dbReference>
<dbReference type="Proteomes" id="UP001374579">
    <property type="component" value="Unassembled WGS sequence"/>
</dbReference>
<dbReference type="PANTHER" id="PTHR12505">
    <property type="entry name" value="PHD FINGER TRANSCRIPTION FACTOR"/>
    <property type="match status" value="1"/>
</dbReference>
<feature type="compositionally biased region" description="Acidic residues" evidence="1">
    <location>
        <begin position="192"/>
        <end position="205"/>
    </location>
</feature>
<dbReference type="Pfam" id="PF21744">
    <property type="entry name" value="BAHCC1-like_Tudor"/>
    <property type="match status" value="1"/>
</dbReference>
<dbReference type="InterPro" id="IPR052429">
    <property type="entry name" value="BAH_domain_protein"/>
</dbReference>
<organism evidence="3 4">
    <name type="scientific">Littorina saxatilis</name>
    <dbReference type="NCBI Taxonomy" id="31220"/>
    <lineage>
        <taxon>Eukaryota</taxon>
        <taxon>Metazoa</taxon>
        <taxon>Spiralia</taxon>
        <taxon>Lophotrochozoa</taxon>
        <taxon>Mollusca</taxon>
        <taxon>Gastropoda</taxon>
        <taxon>Caenogastropoda</taxon>
        <taxon>Littorinimorpha</taxon>
        <taxon>Littorinoidea</taxon>
        <taxon>Littorinidae</taxon>
        <taxon>Littorina</taxon>
    </lineage>
</organism>
<evidence type="ECO:0000313" key="3">
    <source>
        <dbReference type="EMBL" id="KAK7113720.1"/>
    </source>
</evidence>
<evidence type="ECO:0000256" key="1">
    <source>
        <dbReference type="SAM" id="MobiDB-lite"/>
    </source>
</evidence>
<accession>A0AAN9GP48</accession>
<dbReference type="SMART" id="SM00439">
    <property type="entry name" value="BAH"/>
    <property type="match status" value="1"/>
</dbReference>
<dbReference type="PANTHER" id="PTHR12505:SF24">
    <property type="entry name" value="PROTEIN WINGED EYE"/>
    <property type="match status" value="1"/>
</dbReference>
<comment type="caution">
    <text evidence="3">The sequence shown here is derived from an EMBL/GenBank/DDBJ whole genome shotgun (WGS) entry which is preliminary data.</text>
</comment>
<feature type="compositionally biased region" description="Basic and acidic residues" evidence="1">
    <location>
        <begin position="227"/>
        <end position="237"/>
    </location>
</feature>
<dbReference type="AlphaFoldDB" id="A0AAN9GP48"/>